<dbReference type="AlphaFoldDB" id="A0A6A6CHR8"/>
<evidence type="ECO:0000313" key="3">
    <source>
        <dbReference type="Proteomes" id="UP000799537"/>
    </source>
</evidence>
<sequence>MAEPHADDPPEDLESALKQNRALRQALAAHADRIQELERQNQQLQRQTQQPDNSATWLLDRAIQRDRDGLLDDLDDLDAFDEPQPTPLGGKPLSLEARTALVAEVVRKGCFRFLDLPPEIRNRIYALVAKDAFSVPCMLAYVPSWKRRLDKLEPELEEQYINHEIRCAEEPFRLLMLRVSRQVHDECRQIFYCNMSLDLSNMYLPSTSGMMLDLIASPFSNKLQFVRHVELESNAAQYVLFNARSSSDTEFWRGLWETDYNTPSMSFRSMNQLRTLLFNLEAVTIYEGPDHISYHDSPSIGWNVVFLLSQKTGLCLERLYPRLNDIVTVNNYGSERIRKAGPREWELHYSREKIPSETRHDSQQLPGSGLWTRRRPYALRNHCEHGGHRQCG</sequence>
<proteinExistence type="predicted"/>
<keyword evidence="1" id="KW-0175">Coiled coil</keyword>
<evidence type="ECO:0008006" key="4">
    <source>
        <dbReference type="Google" id="ProtNLM"/>
    </source>
</evidence>
<keyword evidence="3" id="KW-1185">Reference proteome</keyword>
<evidence type="ECO:0000256" key="1">
    <source>
        <dbReference type="SAM" id="Coils"/>
    </source>
</evidence>
<dbReference type="SUPFAM" id="SSF46966">
    <property type="entry name" value="Spectrin repeat"/>
    <property type="match status" value="1"/>
</dbReference>
<dbReference type="GeneID" id="54566317"/>
<accession>A0A6A6CHR8</accession>
<dbReference type="Proteomes" id="UP000799537">
    <property type="component" value="Unassembled WGS sequence"/>
</dbReference>
<name>A0A6A6CHR8_ZASCE</name>
<protein>
    <recommendedName>
        <fullName evidence="4">F-box domain-containing protein</fullName>
    </recommendedName>
</protein>
<dbReference type="EMBL" id="ML993599">
    <property type="protein sequence ID" value="KAF2165730.1"/>
    <property type="molecule type" value="Genomic_DNA"/>
</dbReference>
<dbReference type="InterPro" id="IPR038883">
    <property type="entry name" value="AN11006-like"/>
</dbReference>
<dbReference type="PANTHER" id="PTHR42085">
    <property type="entry name" value="F-BOX DOMAIN-CONTAINING PROTEIN"/>
    <property type="match status" value="1"/>
</dbReference>
<evidence type="ECO:0000313" key="2">
    <source>
        <dbReference type="EMBL" id="KAF2165730.1"/>
    </source>
</evidence>
<feature type="coiled-coil region" evidence="1">
    <location>
        <begin position="13"/>
        <end position="54"/>
    </location>
</feature>
<gene>
    <name evidence="2" type="ORF">M409DRAFT_55611</name>
</gene>
<organism evidence="2 3">
    <name type="scientific">Zasmidium cellare ATCC 36951</name>
    <dbReference type="NCBI Taxonomy" id="1080233"/>
    <lineage>
        <taxon>Eukaryota</taxon>
        <taxon>Fungi</taxon>
        <taxon>Dikarya</taxon>
        <taxon>Ascomycota</taxon>
        <taxon>Pezizomycotina</taxon>
        <taxon>Dothideomycetes</taxon>
        <taxon>Dothideomycetidae</taxon>
        <taxon>Mycosphaerellales</taxon>
        <taxon>Mycosphaerellaceae</taxon>
        <taxon>Zasmidium</taxon>
    </lineage>
</organism>
<reference evidence="2" key="1">
    <citation type="journal article" date="2020" name="Stud. Mycol.">
        <title>101 Dothideomycetes genomes: a test case for predicting lifestyles and emergence of pathogens.</title>
        <authorList>
            <person name="Haridas S."/>
            <person name="Albert R."/>
            <person name="Binder M."/>
            <person name="Bloem J."/>
            <person name="Labutti K."/>
            <person name="Salamov A."/>
            <person name="Andreopoulos B."/>
            <person name="Baker S."/>
            <person name="Barry K."/>
            <person name="Bills G."/>
            <person name="Bluhm B."/>
            <person name="Cannon C."/>
            <person name="Castanera R."/>
            <person name="Culley D."/>
            <person name="Daum C."/>
            <person name="Ezra D."/>
            <person name="Gonzalez J."/>
            <person name="Henrissat B."/>
            <person name="Kuo A."/>
            <person name="Liang C."/>
            <person name="Lipzen A."/>
            <person name="Lutzoni F."/>
            <person name="Magnuson J."/>
            <person name="Mondo S."/>
            <person name="Nolan M."/>
            <person name="Ohm R."/>
            <person name="Pangilinan J."/>
            <person name="Park H.-J."/>
            <person name="Ramirez L."/>
            <person name="Alfaro M."/>
            <person name="Sun H."/>
            <person name="Tritt A."/>
            <person name="Yoshinaga Y."/>
            <person name="Zwiers L.-H."/>
            <person name="Turgeon B."/>
            <person name="Goodwin S."/>
            <person name="Spatafora J."/>
            <person name="Crous P."/>
            <person name="Grigoriev I."/>
        </authorList>
    </citation>
    <scope>NUCLEOTIDE SEQUENCE</scope>
    <source>
        <strain evidence="2">ATCC 36951</strain>
    </source>
</reference>
<dbReference type="PANTHER" id="PTHR42085:SF2">
    <property type="entry name" value="F-BOX DOMAIN-CONTAINING PROTEIN"/>
    <property type="match status" value="1"/>
</dbReference>
<dbReference type="OrthoDB" id="62952at2759"/>
<dbReference type="RefSeq" id="XP_033666619.1">
    <property type="nucleotide sequence ID" value="XM_033813045.1"/>
</dbReference>